<gene>
    <name evidence="2" type="ORF">Sjap_019365</name>
</gene>
<accession>A0AAP0EYN8</accession>
<feature type="region of interest" description="Disordered" evidence="1">
    <location>
        <begin position="1"/>
        <end position="44"/>
    </location>
</feature>
<dbReference type="AlphaFoldDB" id="A0AAP0EYN8"/>
<reference evidence="2 3" key="1">
    <citation type="submission" date="2024-01" db="EMBL/GenBank/DDBJ databases">
        <title>Genome assemblies of Stephania.</title>
        <authorList>
            <person name="Yang L."/>
        </authorList>
    </citation>
    <scope>NUCLEOTIDE SEQUENCE [LARGE SCALE GENOMIC DNA]</scope>
    <source>
        <strain evidence="2">QJT</strain>
        <tissue evidence="2">Leaf</tissue>
    </source>
</reference>
<feature type="compositionally biased region" description="Polar residues" evidence="1">
    <location>
        <begin position="1"/>
        <end position="38"/>
    </location>
</feature>
<name>A0AAP0EYN8_9MAGN</name>
<dbReference type="Proteomes" id="UP001417504">
    <property type="component" value="Unassembled WGS sequence"/>
</dbReference>
<keyword evidence="3" id="KW-1185">Reference proteome</keyword>
<organism evidence="2 3">
    <name type="scientific">Stephania japonica</name>
    <dbReference type="NCBI Taxonomy" id="461633"/>
    <lineage>
        <taxon>Eukaryota</taxon>
        <taxon>Viridiplantae</taxon>
        <taxon>Streptophyta</taxon>
        <taxon>Embryophyta</taxon>
        <taxon>Tracheophyta</taxon>
        <taxon>Spermatophyta</taxon>
        <taxon>Magnoliopsida</taxon>
        <taxon>Ranunculales</taxon>
        <taxon>Menispermaceae</taxon>
        <taxon>Menispermoideae</taxon>
        <taxon>Cissampelideae</taxon>
        <taxon>Stephania</taxon>
    </lineage>
</organism>
<sequence length="111" mass="11727">MKLELQLQSVEQTSASDVSKETTTCGSLGHSNRDQNAAASPANGSECCELDAAASVTPHLSDTSAAPIVATTWENPEVPSVAATQKSFVVLPDLNLPLEEDYVPEDLYCMS</sequence>
<proteinExistence type="predicted"/>
<evidence type="ECO:0000313" key="2">
    <source>
        <dbReference type="EMBL" id="KAK9102111.1"/>
    </source>
</evidence>
<dbReference type="EMBL" id="JBBNAE010000008">
    <property type="protein sequence ID" value="KAK9102111.1"/>
    <property type="molecule type" value="Genomic_DNA"/>
</dbReference>
<comment type="caution">
    <text evidence="2">The sequence shown here is derived from an EMBL/GenBank/DDBJ whole genome shotgun (WGS) entry which is preliminary data.</text>
</comment>
<evidence type="ECO:0000256" key="1">
    <source>
        <dbReference type="SAM" id="MobiDB-lite"/>
    </source>
</evidence>
<evidence type="ECO:0000313" key="3">
    <source>
        <dbReference type="Proteomes" id="UP001417504"/>
    </source>
</evidence>
<protein>
    <submittedName>
        <fullName evidence="2">Uncharacterized protein</fullName>
    </submittedName>
</protein>